<dbReference type="EMBL" id="CAXDID020000038">
    <property type="protein sequence ID" value="CAL5998689.1"/>
    <property type="molecule type" value="Genomic_DNA"/>
</dbReference>
<dbReference type="AlphaFoldDB" id="A0AA86T967"/>
<keyword evidence="3" id="KW-1185">Reference proteome</keyword>
<accession>A0AA86T967</accession>
<evidence type="ECO:0000313" key="3">
    <source>
        <dbReference type="Proteomes" id="UP001642409"/>
    </source>
</evidence>
<reference evidence="1" key="1">
    <citation type="submission" date="2023-06" db="EMBL/GenBank/DDBJ databases">
        <authorList>
            <person name="Kurt Z."/>
        </authorList>
    </citation>
    <scope>NUCLEOTIDE SEQUENCE</scope>
</reference>
<gene>
    <name evidence="2" type="ORF">HINF_LOCUS15859</name>
    <name evidence="1" type="ORF">HINF_LOCUS404</name>
</gene>
<evidence type="ECO:0000313" key="1">
    <source>
        <dbReference type="EMBL" id="CAI9912759.1"/>
    </source>
</evidence>
<reference evidence="2 3" key="2">
    <citation type="submission" date="2024-07" db="EMBL/GenBank/DDBJ databases">
        <authorList>
            <person name="Akdeniz Z."/>
        </authorList>
    </citation>
    <scope>NUCLEOTIDE SEQUENCE [LARGE SCALE GENOMIC DNA]</scope>
</reference>
<dbReference type="Proteomes" id="UP001642409">
    <property type="component" value="Unassembled WGS sequence"/>
</dbReference>
<comment type="caution">
    <text evidence="1">The sequence shown here is derived from an EMBL/GenBank/DDBJ whole genome shotgun (WGS) entry which is preliminary data.</text>
</comment>
<dbReference type="EMBL" id="CATOUU010000003">
    <property type="protein sequence ID" value="CAI9912759.1"/>
    <property type="molecule type" value="Genomic_DNA"/>
</dbReference>
<evidence type="ECO:0000313" key="2">
    <source>
        <dbReference type="EMBL" id="CAL5998689.1"/>
    </source>
</evidence>
<organism evidence="1">
    <name type="scientific">Hexamita inflata</name>
    <dbReference type="NCBI Taxonomy" id="28002"/>
    <lineage>
        <taxon>Eukaryota</taxon>
        <taxon>Metamonada</taxon>
        <taxon>Diplomonadida</taxon>
        <taxon>Hexamitidae</taxon>
        <taxon>Hexamitinae</taxon>
        <taxon>Hexamita</taxon>
    </lineage>
</organism>
<name>A0AA86T967_9EUKA</name>
<sequence length="133" mass="15746">MFKNPWCVNTPFRRFGGCELCYYISYYIICNPLVFLKFHSNTRFRTNESYYLKYSYSVSQYLAVSTTLVKDDKSKLNNVLIVVIVLSISAKGKYSIEISRVQRYLQEEAISDVFIKQQENDKTLFDYYQTSNQ</sequence>
<proteinExistence type="predicted"/>
<protein>
    <submittedName>
        <fullName evidence="2">Hypothetical_protein</fullName>
    </submittedName>
</protein>